<proteinExistence type="predicted"/>
<reference evidence="5 6" key="1">
    <citation type="submission" date="2024-06" db="EMBL/GenBank/DDBJ databases">
        <title>Complete genome of Phlyctema vagabunda strain 19-DSS-EL-015.</title>
        <authorList>
            <person name="Fiorenzani C."/>
        </authorList>
    </citation>
    <scope>NUCLEOTIDE SEQUENCE [LARGE SCALE GENOMIC DNA]</scope>
    <source>
        <strain evidence="5 6">19-DSS-EL-015</strain>
    </source>
</reference>
<evidence type="ECO:0000259" key="4">
    <source>
        <dbReference type="PROSITE" id="PS50011"/>
    </source>
</evidence>
<gene>
    <name evidence="5" type="ORF">PVAG01_09043</name>
</gene>
<feature type="domain" description="Protein kinase" evidence="4">
    <location>
        <begin position="9"/>
        <end position="343"/>
    </location>
</feature>
<keyword evidence="1" id="KW-0723">Serine/threonine-protein kinase</keyword>
<comment type="caution">
    <text evidence="5">The sequence shown here is derived from an EMBL/GenBank/DDBJ whole genome shotgun (WGS) entry which is preliminary data.</text>
</comment>
<name>A0ABR4P6M4_9HELO</name>
<keyword evidence="6" id="KW-1185">Reference proteome</keyword>
<keyword evidence="1" id="KW-0808">Transferase</keyword>
<dbReference type="Pfam" id="PF00069">
    <property type="entry name" value="Pkinase"/>
    <property type="match status" value="1"/>
</dbReference>
<accession>A0ABR4P6M4</accession>
<dbReference type="Proteomes" id="UP001629113">
    <property type="component" value="Unassembled WGS sequence"/>
</dbReference>
<evidence type="ECO:0000256" key="1">
    <source>
        <dbReference type="ARBA" id="ARBA00022527"/>
    </source>
</evidence>
<dbReference type="InterPro" id="IPR000719">
    <property type="entry name" value="Prot_kinase_dom"/>
</dbReference>
<dbReference type="EMBL" id="JBFCZG010000008">
    <property type="protein sequence ID" value="KAL3418822.1"/>
    <property type="molecule type" value="Genomic_DNA"/>
</dbReference>
<dbReference type="PANTHER" id="PTHR24055">
    <property type="entry name" value="MITOGEN-ACTIVATED PROTEIN KINASE"/>
    <property type="match status" value="1"/>
</dbReference>
<evidence type="ECO:0000313" key="5">
    <source>
        <dbReference type="EMBL" id="KAL3418822.1"/>
    </source>
</evidence>
<dbReference type="SMART" id="SM00220">
    <property type="entry name" value="S_TKc"/>
    <property type="match status" value="1"/>
</dbReference>
<evidence type="ECO:0000313" key="6">
    <source>
        <dbReference type="Proteomes" id="UP001629113"/>
    </source>
</evidence>
<evidence type="ECO:0000256" key="3">
    <source>
        <dbReference type="ARBA" id="ARBA00022840"/>
    </source>
</evidence>
<evidence type="ECO:0000256" key="2">
    <source>
        <dbReference type="ARBA" id="ARBA00022741"/>
    </source>
</evidence>
<organism evidence="5 6">
    <name type="scientific">Phlyctema vagabunda</name>
    <dbReference type="NCBI Taxonomy" id="108571"/>
    <lineage>
        <taxon>Eukaryota</taxon>
        <taxon>Fungi</taxon>
        <taxon>Dikarya</taxon>
        <taxon>Ascomycota</taxon>
        <taxon>Pezizomycotina</taxon>
        <taxon>Leotiomycetes</taxon>
        <taxon>Helotiales</taxon>
        <taxon>Dermateaceae</taxon>
        <taxon>Phlyctema</taxon>
    </lineage>
</organism>
<keyword evidence="1" id="KW-0418">Kinase</keyword>
<keyword evidence="2" id="KW-0547">Nucleotide-binding</keyword>
<dbReference type="InterPro" id="IPR050117">
    <property type="entry name" value="MAPK"/>
</dbReference>
<dbReference type="SUPFAM" id="SSF56112">
    <property type="entry name" value="Protein kinase-like (PK-like)"/>
    <property type="match status" value="1"/>
</dbReference>
<protein>
    <recommendedName>
        <fullName evidence="4">Protein kinase domain-containing protein</fullName>
    </recommendedName>
</protein>
<dbReference type="InterPro" id="IPR011009">
    <property type="entry name" value="Kinase-like_dom_sf"/>
</dbReference>
<sequence>MGLSEHTMTLSIGQILKGSVASYHVAHVLKAPTVFQARVVPFENSNSNRPAQLAVLKHFPDGLNKIQYNRELHNYTLDSIAQSPYIRSMLDRIGHDETSAREGNIEPQCMVFEWMDTDLWQLPSAPFRSGSILPRTVAQSILEALAVLDAEGGVHTDVNPNNVFLSGAEGPSPVVKLGDLGNLVPAGPMGKVRYQGVTIRAPEVWMDVPITPKADVWSLGVTLAHWLAGTTLFGPADKIVEDLTEHWCIAKLMRLVGPIGRPDASKTDIIDEFALAEYFESDTFVHPQTGMKERYIKVGTIRQELEKVPGPIDVECIDFIESLLVPDPTRRPSAREALQHPWLTGASGYGSDWSVD</sequence>
<dbReference type="Gene3D" id="1.10.510.10">
    <property type="entry name" value="Transferase(Phosphotransferase) domain 1"/>
    <property type="match status" value="1"/>
</dbReference>
<dbReference type="PROSITE" id="PS50011">
    <property type="entry name" value="PROTEIN_KINASE_DOM"/>
    <property type="match status" value="1"/>
</dbReference>
<keyword evidence="3" id="KW-0067">ATP-binding</keyword>